<gene>
    <name evidence="2" type="ORF">H7F53_02630</name>
</gene>
<sequence length="65" mass="6913">MNTPEKFRAMAFVVPAFLYGMAASAALMTMLDPGDGGAILLKTGLMAGCFVMGMLVERITKNPRS</sequence>
<keyword evidence="1" id="KW-0472">Membrane</keyword>
<name>A0A7X1KNT6_9SPHN</name>
<accession>A0A7X1KNT6</accession>
<organism evidence="2 3">
    <name type="scientific">Novosphingobium piscinae</name>
    <dbReference type="NCBI Taxonomy" id="1507448"/>
    <lineage>
        <taxon>Bacteria</taxon>
        <taxon>Pseudomonadati</taxon>
        <taxon>Pseudomonadota</taxon>
        <taxon>Alphaproteobacteria</taxon>
        <taxon>Sphingomonadales</taxon>
        <taxon>Sphingomonadaceae</taxon>
        <taxon>Novosphingobium</taxon>
    </lineage>
</organism>
<protein>
    <submittedName>
        <fullName evidence="2">Uncharacterized protein</fullName>
    </submittedName>
</protein>
<keyword evidence="1" id="KW-0812">Transmembrane</keyword>
<evidence type="ECO:0000313" key="3">
    <source>
        <dbReference type="Proteomes" id="UP000551327"/>
    </source>
</evidence>
<feature type="transmembrane region" description="Helical" evidence="1">
    <location>
        <begin position="37"/>
        <end position="56"/>
    </location>
</feature>
<dbReference type="Proteomes" id="UP000551327">
    <property type="component" value="Unassembled WGS sequence"/>
</dbReference>
<dbReference type="RefSeq" id="WP_185677928.1">
    <property type="nucleotide sequence ID" value="NZ_JACLAX010000002.1"/>
</dbReference>
<dbReference type="EMBL" id="JACLAX010000002">
    <property type="protein sequence ID" value="MBC2668039.1"/>
    <property type="molecule type" value="Genomic_DNA"/>
</dbReference>
<evidence type="ECO:0000256" key="1">
    <source>
        <dbReference type="SAM" id="Phobius"/>
    </source>
</evidence>
<evidence type="ECO:0000313" key="2">
    <source>
        <dbReference type="EMBL" id="MBC2668039.1"/>
    </source>
</evidence>
<comment type="caution">
    <text evidence="2">The sequence shown here is derived from an EMBL/GenBank/DDBJ whole genome shotgun (WGS) entry which is preliminary data.</text>
</comment>
<proteinExistence type="predicted"/>
<dbReference type="AlphaFoldDB" id="A0A7X1KNT6"/>
<reference evidence="2 3" key="1">
    <citation type="submission" date="2020-08" db="EMBL/GenBank/DDBJ databases">
        <title>The genome sequence of type strain Novosphingobium piscinae KCTC 42194.</title>
        <authorList>
            <person name="Liu Y."/>
        </authorList>
    </citation>
    <scope>NUCLEOTIDE SEQUENCE [LARGE SCALE GENOMIC DNA]</scope>
    <source>
        <strain evidence="2 3">KCTC 42194</strain>
    </source>
</reference>
<keyword evidence="3" id="KW-1185">Reference proteome</keyword>
<keyword evidence="1" id="KW-1133">Transmembrane helix</keyword>
<feature type="transmembrane region" description="Helical" evidence="1">
    <location>
        <begin position="12"/>
        <end position="31"/>
    </location>
</feature>